<keyword evidence="1" id="KW-1133">Transmembrane helix</keyword>
<dbReference type="Proteomes" id="UP000826709">
    <property type="component" value="Chromosome"/>
</dbReference>
<evidence type="ECO:0008006" key="4">
    <source>
        <dbReference type="Google" id="ProtNLM"/>
    </source>
</evidence>
<evidence type="ECO:0000313" key="3">
    <source>
        <dbReference type="Proteomes" id="UP000826709"/>
    </source>
</evidence>
<feature type="transmembrane region" description="Helical" evidence="1">
    <location>
        <begin position="12"/>
        <end position="43"/>
    </location>
</feature>
<dbReference type="Pfam" id="PF17647">
    <property type="entry name" value="DUF5518"/>
    <property type="match status" value="1"/>
</dbReference>
<gene>
    <name evidence="2" type="ORF">E2N92_11795</name>
</gene>
<keyword evidence="1" id="KW-0472">Membrane</keyword>
<name>A0A8G1A2A1_9EURY</name>
<dbReference type="EMBL" id="CP037968">
    <property type="protein sequence ID" value="QYZ80059.1"/>
    <property type="molecule type" value="Genomic_DNA"/>
</dbReference>
<dbReference type="KEGG" id="mfk:E2N92_11795"/>
<proteinExistence type="predicted"/>
<accession>A0A8G1A2A1</accession>
<evidence type="ECO:0000313" key="2">
    <source>
        <dbReference type="EMBL" id="QYZ80059.1"/>
    </source>
</evidence>
<keyword evidence="1" id="KW-0812">Transmembrane</keyword>
<keyword evidence="3" id="KW-1185">Reference proteome</keyword>
<reference evidence="2" key="2">
    <citation type="submission" date="2019-03" db="EMBL/GenBank/DDBJ databases">
        <authorList>
            <person name="Chen S.-C."/>
            <person name="Wu S.-Y."/>
            <person name="Lai M.-C."/>
        </authorList>
    </citation>
    <scope>NUCLEOTIDE SEQUENCE</scope>
    <source>
        <strain evidence="2">ML15</strain>
    </source>
</reference>
<evidence type="ECO:0000256" key="1">
    <source>
        <dbReference type="SAM" id="Phobius"/>
    </source>
</evidence>
<reference evidence="2" key="1">
    <citation type="journal article" date="2005" name="Int. J. Syst. Evol. Microbiol.">
        <title>Methanofollis formosanus sp. nov., isolated from a fish pond.</title>
        <authorList>
            <person name="Wu S.Y."/>
            <person name="Chen S.C."/>
            <person name="Lai M.C."/>
        </authorList>
    </citation>
    <scope>NUCLEOTIDE SEQUENCE</scope>
    <source>
        <strain evidence="2">ML15</strain>
    </source>
</reference>
<feature type="transmembrane region" description="Helical" evidence="1">
    <location>
        <begin position="55"/>
        <end position="74"/>
    </location>
</feature>
<organism evidence="2 3">
    <name type="scientific">Methanofollis formosanus</name>
    <dbReference type="NCBI Taxonomy" id="299308"/>
    <lineage>
        <taxon>Archaea</taxon>
        <taxon>Methanobacteriati</taxon>
        <taxon>Methanobacteriota</taxon>
        <taxon>Stenosarchaea group</taxon>
        <taxon>Methanomicrobia</taxon>
        <taxon>Methanomicrobiales</taxon>
        <taxon>Methanomicrobiaceae</taxon>
        <taxon>Methanofollis</taxon>
    </lineage>
</organism>
<dbReference type="InterPro" id="IPR040493">
    <property type="entry name" value="DUF5518"/>
</dbReference>
<dbReference type="RefSeq" id="WP_220681369.1">
    <property type="nucleotide sequence ID" value="NZ_CP037968.1"/>
</dbReference>
<sequence>MNGSNSRQFWTGVIAGLVVALIVNYLITIGGAFIGGIVTGVIVRGGAKNGGKAGVYLGLLNAVVLAAAIFVYGIETAPPDISYLGFLGSTLFIVVALFPLFGLFGYVGGLIGGSLTK</sequence>
<protein>
    <recommendedName>
        <fullName evidence="4">DUF5518 domain-containing protein</fullName>
    </recommendedName>
</protein>
<dbReference type="AlphaFoldDB" id="A0A8G1A2A1"/>
<feature type="transmembrane region" description="Helical" evidence="1">
    <location>
        <begin position="86"/>
        <end position="111"/>
    </location>
</feature>